<proteinExistence type="predicted"/>
<evidence type="ECO:0000256" key="1">
    <source>
        <dbReference type="SAM" id="Phobius"/>
    </source>
</evidence>
<reference evidence="3" key="1">
    <citation type="journal article" date="2017" name="Nat. Ecol. Evol.">
        <title>Genome expansion and lineage-specific genetic innovations in the forest pathogenic fungi Armillaria.</title>
        <authorList>
            <person name="Sipos G."/>
            <person name="Prasanna A.N."/>
            <person name="Walter M.C."/>
            <person name="O'Connor E."/>
            <person name="Balint B."/>
            <person name="Krizsan K."/>
            <person name="Kiss B."/>
            <person name="Hess J."/>
            <person name="Varga T."/>
            <person name="Slot J."/>
            <person name="Riley R."/>
            <person name="Boka B."/>
            <person name="Rigling D."/>
            <person name="Barry K."/>
            <person name="Lee J."/>
            <person name="Mihaltcheva S."/>
            <person name="LaButti K."/>
            <person name="Lipzen A."/>
            <person name="Waldron R."/>
            <person name="Moloney N.M."/>
            <person name="Sperisen C."/>
            <person name="Kredics L."/>
            <person name="Vagvoelgyi C."/>
            <person name="Patrignani A."/>
            <person name="Fitzpatrick D."/>
            <person name="Nagy I."/>
            <person name="Doyle S."/>
            <person name="Anderson J.B."/>
            <person name="Grigoriev I.V."/>
            <person name="Gueldener U."/>
            <person name="Muensterkoetter M."/>
            <person name="Nagy L.G."/>
        </authorList>
    </citation>
    <scope>NUCLEOTIDE SEQUENCE [LARGE SCALE GENOMIC DNA]</scope>
    <source>
        <strain evidence="3">Ar21-2</strain>
    </source>
</reference>
<evidence type="ECO:0000313" key="3">
    <source>
        <dbReference type="Proteomes" id="UP000217790"/>
    </source>
</evidence>
<sequence length="89" mass="10551">MRDNGPRAEYHRELVFSNSGGISCSLLMAHFLFRNIGSFVVLHWHYTRHLYTWDTLNIIVYWVTCHFFGVDVREGRRRLHTACPDALNR</sequence>
<protein>
    <submittedName>
        <fullName evidence="2">Uncharacterized protein</fullName>
    </submittedName>
</protein>
<organism evidence="2 3">
    <name type="scientific">Armillaria gallica</name>
    <name type="common">Bulbous honey fungus</name>
    <name type="synonym">Armillaria bulbosa</name>
    <dbReference type="NCBI Taxonomy" id="47427"/>
    <lineage>
        <taxon>Eukaryota</taxon>
        <taxon>Fungi</taxon>
        <taxon>Dikarya</taxon>
        <taxon>Basidiomycota</taxon>
        <taxon>Agaricomycotina</taxon>
        <taxon>Agaricomycetes</taxon>
        <taxon>Agaricomycetidae</taxon>
        <taxon>Agaricales</taxon>
        <taxon>Marasmiineae</taxon>
        <taxon>Physalacriaceae</taxon>
        <taxon>Armillaria</taxon>
    </lineage>
</organism>
<keyword evidence="3" id="KW-1185">Reference proteome</keyword>
<accession>A0A2H3E4V6</accession>
<dbReference type="Proteomes" id="UP000217790">
    <property type="component" value="Unassembled WGS sequence"/>
</dbReference>
<dbReference type="EMBL" id="KZ293648">
    <property type="protein sequence ID" value="PBK98752.1"/>
    <property type="molecule type" value="Genomic_DNA"/>
</dbReference>
<keyword evidence="1" id="KW-1133">Transmembrane helix</keyword>
<dbReference type="AlphaFoldDB" id="A0A2H3E4V6"/>
<dbReference type="InParanoid" id="A0A2H3E4V6"/>
<evidence type="ECO:0000313" key="2">
    <source>
        <dbReference type="EMBL" id="PBK98752.1"/>
    </source>
</evidence>
<feature type="transmembrane region" description="Helical" evidence="1">
    <location>
        <begin position="21"/>
        <end position="44"/>
    </location>
</feature>
<dbReference type="PROSITE" id="PS51257">
    <property type="entry name" value="PROKAR_LIPOPROTEIN"/>
    <property type="match status" value="1"/>
</dbReference>
<dbReference type="OrthoDB" id="10322343at2759"/>
<gene>
    <name evidence="2" type="ORF">ARMGADRAFT_588126</name>
</gene>
<keyword evidence="1" id="KW-0812">Transmembrane</keyword>
<name>A0A2H3E4V6_ARMGA</name>
<keyword evidence="1" id="KW-0472">Membrane</keyword>
<feature type="transmembrane region" description="Helical" evidence="1">
    <location>
        <begin position="50"/>
        <end position="70"/>
    </location>
</feature>